<sequence>MHSQLTIVLAGVPRAVRATEHEPIARGDRAPQRAMRIDFDVPQCDHAALGRQLHRAMDESSILDADGTAWTAVTMSSTLLDDSLDTRRFVVELVEAS</sequence>
<reference evidence="1 2" key="1">
    <citation type="submission" date="2019-01" db="EMBL/GenBank/DDBJ databases">
        <title>Nocardioides guangzhouensis sp. nov., an actinobacterium isolated from soil.</title>
        <authorList>
            <person name="Fu Y."/>
            <person name="Cai Y."/>
            <person name="Lin Z."/>
            <person name="Chen P."/>
        </authorList>
    </citation>
    <scope>NUCLEOTIDE SEQUENCE [LARGE SCALE GENOMIC DNA]</scope>
    <source>
        <strain evidence="1 2">130</strain>
    </source>
</reference>
<protein>
    <submittedName>
        <fullName evidence="1">Uncharacterized protein</fullName>
    </submittedName>
</protein>
<accession>A0A4Q4ZDX6</accession>
<organism evidence="1 2">
    <name type="scientific">Nocardioides guangzhouensis</name>
    <dbReference type="NCBI Taxonomy" id="2497878"/>
    <lineage>
        <taxon>Bacteria</taxon>
        <taxon>Bacillati</taxon>
        <taxon>Actinomycetota</taxon>
        <taxon>Actinomycetes</taxon>
        <taxon>Propionibacteriales</taxon>
        <taxon>Nocardioidaceae</taxon>
        <taxon>Nocardioides</taxon>
    </lineage>
</organism>
<proteinExistence type="predicted"/>
<dbReference type="RefSeq" id="WP_134717206.1">
    <property type="nucleotide sequence ID" value="NZ_SDKM01000014.1"/>
</dbReference>
<dbReference type="EMBL" id="SDKM01000014">
    <property type="protein sequence ID" value="RYP85855.1"/>
    <property type="molecule type" value="Genomic_DNA"/>
</dbReference>
<comment type="caution">
    <text evidence="1">The sequence shown here is derived from an EMBL/GenBank/DDBJ whole genome shotgun (WGS) entry which is preliminary data.</text>
</comment>
<evidence type="ECO:0000313" key="2">
    <source>
        <dbReference type="Proteomes" id="UP000295198"/>
    </source>
</evidence>
<dbReference type="AlphaFoldDB" id="A0A4Q4ZDX6"/>
<name>A0A4Q4ZDX6_9ACTN</name>
<evidence type="ECO:0000313" key="1">
    <source>
        <dbReference type="EMBL" id="RYP85855.1"/>
    </source>
</evidence>
<gene>
    <name evidence="1" type="ORF">EKO23_11110</name>
</gene>
<dbReference type="Proteomes" id="UP000295198">
    <property type="component" value="Unassembled WGS sequence"/>
</dbReference>
<keyword evidence="2" id="KW-1185">Reference proteome</keyword>